<keyword evidence="3" id="KW-1185">Reference proteome</keyword>
<reference evidence="2" key="4">
    <citation type="submission" date="2024-02" db="EMBL/GenBank/DDBJ databases">
        <title>Comparative genomics of Cryptococcus and Kwoniella reveals pathogenesis evolution and contrasting modes of karyotype evolution via chromosome fusion or intercentromeric recombination.</title>
        <authorList>
            <person name="Coelho M.A."/>
            <person name="David-Palma M."/>
            <person name="Shea T."/>
            <person name="Bowers K."/>
            <person name="McGinley-Smith S."/>
            <person name="Mohammad A.W."/>
            <person name="Gnirke A."/>
            <person name="Yurkov A.M."/>
            <person name="Nowrousian M."/>
            <person name="Sun S."/>
            <person name="Cuomo C.A."/>
            <person name="Heitman J."/>
        </authorList>
    </citation>
    <scope>NUCLEOTIDE SEQUENCE</scope>
    <source>
        <strain evidence="2">CBS 10118</strain>
    </source>
</reference>
<dbReference type="VEuPathDB" id="FungiDB:I302_01308"/>
<dbReference type="EMBL" id="KI894018">
    <property type="protein sequence ID" value="OCF29795.1"/>
    <property type="molecule type" value="Genomic_DNA"/>
</dbReference>
<organism evidence="1">
    <name type="scientific">Kwoniella bestiolae CBS 10118</name>
    <dbReference type="NCBI Taxonomy" id="1296100"/>
    <lineage>
        <taxon>Eukaryota</taxon>
        <taxon>Fungi</taxon>
        <taxon>Dikarya</taxon>
        <taxon>Basidiomycota</taxon>
        <taxon>Agaricomycotina</taxon>
        <taxon>Tremellomycetes</taxon>
        <taxon>Tremellales</taxon>
        <taxon>Cryptococcaceae</taxon>
        <taxon>Kwoniella</taxon>
    </lineage>
</organism>
<sequence>MAYYNSRKETGTVKGDAWAEGYEKFKTWKQSKAAYREGTKGLYATWFHHAGGKEIMGISGRINIGASETSGQNEGQPASSTAVCKHEIQPQWRGHFRPIEGLANYHPDFGGEWANHFPPIPPRAPDQTISDDQLRYASEGQDQLLSTDATRTGHSESVHDWYGQQQQLQQLQLQEKYQFDHTHVGGTAVQTSAVPRYDMSKEEADRWVKEQLSDYGYRS</sequence>
<reference evidence="1" key="1">
    <citation type="submission" date="2013-07" db="EMBL/GenBank/DDBJ databases">
        <title>The Genome Sequence of Cryptococcus bestiolae CBS10118.</title>
        <authorList>
            <consortium name="The Broad Institute Genome Sequencing Platform"/>
            <person name="Cuomo C."/>
            <person name="Litvintseva A."/>
            <person name="Chen Y."/>
            <person name="Heitman J."/>
            <person name="Sun S."/>
            <person name="Springer D."/>
            <person name="Dromer F."/>
            <person name="Young S.K."/>
            <person name="Zeng Q."/>
            <person name="Gargeya S."/>
            <person name="Fitzgerald M."/>
            <person name="Abouelleil A."/>
            <person name="Alvarado L."/>
            <person name="Berlin A.M."/>
            <person name="Chapman S.B."/>
            <person name="Dewar J."/>
            <person name="Goldberg J."/>
            <person name="Griggs A."/>
            <person name="Gujja S."/>
            <person name="Hansen M."/>
            <person name="Howarth C."/>
            <person name="Imamovic A."/>
            <person name="Larimer J."/>
            <person name="McCowan C."/>
            <person name="Murphy C."/>
            <person name="Pearson M."/>
            <person name="Priest M."/>
            <person name="Roberts A."/>
            <person name="Saif S."/>
            <person name="Shea T."/>
            <person name="Sykes S."/>
            <person name="Wortman J."/>
            <person name="Nusbaum C."/>
            <person name="Birren B."/>
        </authorList>
    </citation>
    <scope>NUCLEOTIDE SEQUENCE [LARGE SCALE GENOMIC DNA]</scope>
    <source>
        <strain evidence="1">CBS 10118</strain>
    </source>
</reference>
<evidence type="ECO:0000313" key="1">
    <source>
        <dbReference type="EMBL" id="OCF29795.1"/>
    </source>
</evidence>
<gene>
    <name evidence="1" type="ORF">I302_01308</name>
    <name evidence="2" type="ORF">I302_102619</name>
</gene>
<protein>
    <submittedName>
        <fullName evidence="1">Uncharacterized protein</fullName>
    </submittedName>
</protein>
<accession>A0A1B9GFU0</accession>
<dbReference type="AlphaFoldDB" id="A0A1B9GFU0"/>
<reference evidence="2" key="2">
    <citation type="submission" date="2013-07" db="EMBL/GenBank/DDBJ databases">
        <authorList>
            <consortium name="The Broad Institute Genome Sequencing Platform"/>
            <person name="Cuomo C."/>
            <person name="Litvintseva A."/>
            <person name="Chen Y."/>
            <person name="Heitman J."/>
            <person name="Sun S."/>
            <person name="Springer D."/>
            <person name="Dromer F."/>
            <person name="Young S.K."/>
            <person name="Zeng Q."/>
            <person name="Gargeya S."/>
            <person name="Fitzgerald M."/>
            <person name="Abouelleil A."/>
            <person name="Alvarado L."/>
            <person name="Berlin A.M."/>
            <person name="Chapman S.B."/>
            <person name="Dewar J."/>
            <person name="Goldberg J."/>
            <person name="Griggs A."/>
            <person name="Gujja S."/>
            <person name="Hansen M."/>
            <person name="Howarth C."/>
            <person name="Imamovic A."/>
            <person name="Larimer J."/>
            <person name="McCowan C."/>
            <person name="Murphy C."/>
            <person name="Pearson M."/>
            <person name="Priest M."/>
            <person name="Roberts A."/>
            <person name="Saif S."/>
            <person name="Shea T."/>
            <person name="Sykes S."/>
            <person name="Wortman J."/>
            <person name="Nusbaum C."/>
            <person name="Birren B."/>
        </authorList>
    </citation>
    <scope>NUCLEOTIDE SEQUENCE</scope>
    <source>
        <strain evidence="2">CBS 10118</strain>
    </source>
</reference>
<proteinExistence type="predicted"/>
<evidence type="ECO:0000313" key="2">
    <source>
        <dbReference type="EMBL" id="WVW80633.1"/>
    </source>
</evidence>
<reference evidence="1" key="3">
    <citation type="submission" date="2014-01" db="EMBL/GenBank/DDBJ databases">
        <title>Evolution of pathogenesis and genome organization in the Tremellales.</title>
        <authorList>
            <person name="Cuomo C."/>
            <person name="Litvintseva A."/>
            <person name="Heitman J."/>
            <person name="Chen Y."/>
            <person name="Sun S."/>
            <person name="Springer D."/>
            <person name="Dromer F."/>
            <person name="Young S."/>
            <person name="Zeng Q."/>
            <person name="Chapman S."/>
            <person name="Gujja S."/>
            <person name="Saif S."/>
            <person name="Birren B."/>
        </authorList>
    </citation>
    <scope>NUCLEOTIDE SEQUENCE</scope>
    <source>
        <strain evidence="1">CBS 10118</strain>
    </source>
</reference>
<name>A0A1B9GFU0_9TREE</name>
<dbReference type="KEGG" id="kbi:30205707"/>
<dbReference type="RefSeq" id="XP_019050865.1">
    <property type="nucleotide sequence ID" value="XM_019187987.1"/>
</dbReference>
<dbReference type="Proteomes" id="UP000092730">
    <property type="component" value="Chromosome 1"/>
</dbReference>
<dbReference type="GeneID" id="30205707"/>
<evidence type="ECO:0000313" key="3">
    <source>
        <dbReference type="Proteomes" id="UP000092730"/>
    </source>
</evidence>
<dbReference type="EMBL" id="CP144541">
    <property type="protein sequence ID" value="WVW80633.1"/>
    <property type="molecule type" value="Genomic_DNA"/>
</dbReference>